<feature type="region of interest" description="Disordered" evidence="1">
    <location>
        <begin position="1"/>
        <end position="95"/>
    </location>
</feature>
<gene>
    <name evidence="2" type="ORF">HNY73_017867</name>
</gene>
<comment type="caution">
    <text evidence="2">The sequence shown here is derived from an EMBL/GenBank/DDBJ whole genome shotgun (WGS) entry which is preliminary data.</text>
</comment>
<keyword evidence="3" id="KW-1185">Reference proteome</keyword>
<dbReference type="EMBL" id="JABXBU010002228">
    <property type="protein sequence ID" value="KAF8770322.1"/>
    <property type="molecule type" value="Genomic_DNA"/>
</dbReference>
<dbReference type="AlphaFoldDB" id="A0A8T0EB49"/>
<reference evidence="2" key="1">
    <citation type="journal article" date="2020" name="bioRxiv">
        <title>Chromosome-level reference genome of the European wasp spider Argiope bruennichi: a resource for studies on range expansion and evolutionary adaptation.</title>
        <authorList>
            <person name="Sheffer M.M."/>
            <person name="Hoppe A."/>
            <person name="Krehenwinkel H."/>
            <person name="Uhl G."/>
            <person name="Kuss A.W."/>
            <person name="Jensen L."/>
            <person name="Jensen C."/>
            <person name="Gillespie R.G."/>
            <person name="Hoff K.J."/>
            <person name="Prost S."/>
        </authorList>
    </citation>
    <scope>NUCLEOTIDE SEQUENCE</scope>
</reference>
<protein>
    <submittedName>
        <fullName evidence="2">Uncharacterized protein</fullName>
    </submittedName>
</protein>
<reference evidence="2" key="2">
    <citation type="submission" date="2020-06" db="EMBL/GenBank/DDBJ databases">
        <authorList>
            <person name="Sheffer M."/>
        </authorList>
    </citation>
    <scope>NUCLEOTIDE SEQUENCE</scope>
</reference>
<organism evidence="2 3">
    <name type="scientific">Argiope bruennichi</name>
    <name type="common">Wasp spider</name>
    <name type="synonym">Aranea bruennichi</name>
    <dbReference type="NCBI Taxonomy" id="94029"/>
    <lineage>
        <taxon>Eukaryota</taxon>
        <taxon>Metazoa</taxon>
        <taxon>Ecdysozoa</taxon>
        <taxon>Arthropoda</taxon>
        <taxon>Chelicerata</taxon>
        <taxon>Arachnida</taxon>
        <taxon>Araneae</taxon>
        <taxon>Araneomorphae</taxon>
        <taxon>Entelegynae</taxon>
        <taxon>Araneoidea</taxon>
        <taxon>Araneidae</taxon>
        <taxon>Argiope</taxon>
    </lineage>
</organism>
<evidence type="ECO:0000313" key="2">
    <source>
        <dbReference type="EMBL" id="KAF8770322.1"/>
    </source>
</evidence>
<sequence>MGRKERGSSKKRVNNLRLSFWSSSRDRGVPQRNPDPGGPLGPRGGKQQQSGARATGLTPNICHPKIGPFKNGKAGHSPLGAEKKETPAPPYNENQSFFFDLPLEKIKNDTINIESMPRYGTDGPAVEITCAVTLEEEKYSCVEEYS</sequence>
<accession>A0A8T0EB49</accession>
<dbReference type="Proteomes" id="UP000807504">
    <property type="component" value="Unassembled WGS sequence"/>
</dbReference>
<name>A0A8T0EB49_ARGBR</name>
<proteinExistence type="predicted"/>
<evidence type="ECO:0000256" key="1">
    <source>
        <dbReference type="SAM" id="MobiDB-lite"/>
    </source>
</evidence>
<evidence type="ECO:0000313" key="3">
    <source>
        <dbReference type="Proteomes" id="UP000807504"/>
    </source>
</evidence>